<dbReference type="EMBL" id="JARGDH010000002">
    <property type="protein sequence ID" value="KAL0275965.1"/>
    <property type="molecule type" value="Genomic_DNA"/>
</dbReference>
<evidence type="ECO:0000313" key="3">
    <source>
        <dbReference type="EMBL" id="KAL0275965.1"/>
    </source>
</evidence>
<evidence type="ECO:0000256" key="1">
    <source>
        <dbReference type="ARBA" id="ARBA00009686"/>
    </source>
</evidence>
<organism evidence="3">
    <name type="scientific">Menopon gallinae</name>
    <name type="common">poultry shaft louse</name>
    <dbReference type="NCBI Taxonomy" id="328185"/>
    <lineage>
        <taxon>Eukaryota</taxon>
        <taxon>Metazoa</taxon>
        <taxon>Ecdysozoa</taxon>
        <taxon>Arthropoda</taxon>
        <taxon>Hexapoda</taxon>
        <taxon>Insecta</taxon>
        <taxon>Pterygota</taxon>
        <taxon>Neoptera</taxon>
        <taxon>Paraneoptera</taxon>
        <taxon>Psocodea</taxon>
        <taxon>Troctomorpha</taxon>
        <taxon>Phthiraptera</taxon>
        <taxon>Amblycera</taxon>
        <taxon>Menoponidae</taxon>
        <taxon>Menopon</taxon>
    </lineage>
</organism>
<dbReference type="InterPro" id="IPR024253">
    <property type="entry name" value="Phosducin_thioredoxin-like_dom"/>
</dbReference>
<name>A0AAW2I3E7_9NEOP</name>
<sequence length="224" mass="26141">MSNIEDVIKHKVLEATKAVEEHLDLELEKLDKLDSNDLMKYREQRFKELKKQQQLKQEWLTKGHGEYTEIDEKEFFETTKKSSNVICHFYKVDTMRCKIVDHHFKILAAKHLEAKFCKLNVERAPFLTDRLKIRVIPAILMVKDSITVDRIVGFTDLGNCDDFSTEVLEWRIARSGIIEYAGDLKTPPEQQKSGNSIRSIFTEKKKTIRSSNLDDSSDDEFLND</sequence>
<dbReference type="InterPro" id="IPR036249">
    <property type="entry name" value="Thioredoxin-like_sf"/>
</dbReference>
<evidence type="ECO:0000259" key="2">
    <source>
        <dbReference type="Pfam" id="PF02114"/>
    </source>
</evidence>
<reference evidence="3" key="1">
    <citation type="journal article" date="2024" name="Gigascience">
        <title>Chromosome-level genome of the poultry shaft louse Menopon gallinae provides insight into the host-switching and adaptive evolution of parasitic lice.</title>
        <authorList>
            <person name="Xu Y."/>
            <person name="Ma L."/>
            <person name="Liu S."/>
            <person name="Liang Y."/>
            <person name="Liu Q."/>
            <person name="He Z."/>
            <person name="Tian L."/>
            <person name="Duan Y."/>
            <person name="Cai W."/>
            <person name="Li H."/>
            <person name="Song F."/>
        </authorList>
    </citation>
    <scope>NUCLEOTIDE SEQUENCE</scope>
    <source>
        <strain evidence="3">Cailab_2023a</strain>
    </source>
</reference>
<proteinExistence type="inferred from homology"/>
<feature type="domain" description="Phosducin" evidence="2">
    <location>
        <begin position="26"/>
        <end position="166"/>
    </location>
</feature>
<dbReference type="SUPFAM" id="SSF52833">
    <property type="entry name" value="Thioredoxin-like"/>
    <property type="match status" value="1"/>
</dbReference>
<accession>A0AAW2I3E7</accession>
<dbReference type="PANTHER" id="PTHR21148">
    <property type="entry name" value="THIOREDOXIN DOMAIN-CONTAINING PROTEIN 9"/>
    <property type="match status" value="1"/>
</dbReference>
<dbReference type="AlphaFoldDB" id="A0AAW2I3E7"/>
<dbReference type="CDD" id="cd02989">
    <property type="entry name" value="Phd_like_TxnDC9"/>
    <property type="match status" value="1"/>
</dbReference>
<gene>
    <name evidence="3" type="ORF">PYX00_003661</name>
</gene>
<protein>
    <recommendedName>
        <fullName evidence="2">Phosducin domain-containing protein</fullName>
    </recommendedName>
</protein>
<dbReference type="Gene3D" id="3.40.30.10">
    <property type="entry name" value="Glutaredoxin"/>
    <property type="match status" value="1"/>
</dbReference>
<dbReference type="Pfam" id="PF02114">
    <property type="entry name" value="Phosducin"/>
    <property type="match status" value="1"/>
</dbReference>
<comment type="caution">
    <text evidence="3">The sequence shown here is derived from an EMBL/GenBank/DDBJ whole genome shotgun (WGS) entry which is preliminary data.</text>
</comment>
<comment type="similarity">
    <text evidence="1">Belongs to the phosducin family.</text>
</comment>